<dbReference type="InterPro" id="IPR050463">
    <property type="entry name" value="Gfo/Idh/MocA_oxidrdct_glycsds"/>
</dbReference>
<evidence type="ECO:0000259" key="2">
    <source>
        <dbReference type="Pfam" id="PF01408"/>
    </source>
</evidence>
<keyword evidence="1" id="KW-0560">Oxidoreductase</keyword>
<dbReference type="PANTHER" id="PTHR43818">
    <property type="entry name" value="BCDNA.GH03377"/>
    <property type="match status" value="1"/>
</dbReference>
<dbReference type="Gene3D" id="3.30.360.10">
    <property type="entry name" value="Dihydrodipicolinate Reductase, domain 2"/>
    <property type="match status" value="1"/>
</dbReference>
<dbReference type="SUPFAM" id="SSF51735">
    <property type="entry name" value="NAD(P)-binding Rossmann-fold domains"/>
    <property type="match status" value="1"/>
</dbReference>
<dbReference type="InterPro" id="IPR000683">
    <property type="entry name" value="Gfo/Idh/MocA-like_OxRdtase_N"/>
</dbReference>
<feature type="domain" description="Gfo/Idh/MocA-like oxidoreductase N-terminal" evidence="2">
    <location>
        <begin position="4"/>
        <end position="121"/>
    </location>
</feature>
<dbReference type="RefSeq" id="WP_157336742.1">
    <property type="nucleotide sequence ID" value="NZ_RHLK01000008.1"/>
</dbReference>
<dbReference type="Gene3D" id="3.40.50.720">
    <property type="entry name" value="NAD(P)-binding Rossmann-like Domain"/>
    <property type="match status" value="1"/>
</dbReference>
<dbReference type="SUPFAM" id="SSF55347">
    <property type="entry name" value="Glyceraldehyde-3-phosphate dehydrogenase-like, C-terminal domain"/>
    <property type="match status" value="1"/>
</dbReference>
<feature type="domain" description="GFO/IDH/MocA-like oxidoreductase" evidence="3">
    <location>
        <begin position="134"/>
        <end position="268"/>
    </location>
</feature>
<reference evidence="4 5" key="1">
    <citation type="journal article" date="2019" name="Microorganisms">
        <title>Paenibacillus lutrae sp. nov., A Chitinolytic Species Isolated from A River Otter in Castril Natural Park, Granada, Spain.</title>
        <authorList>
            <person name="Rodriguez M."/>
            <person name="Reina J.C."/>
            <person name="Bejar V."/>
            <person name="Llamas I."/>
        </authorList>
    </citation>
    <scope>NUCLEOTIDE SEQUENCE [LARGE SCALE GENOMIC DNA]</scope>
    <source>
        <strain evidence="4 5">N10</strain>
    </source>
</reference>
<evidence type="ECO:0000313" key="4">
    <source>
        <dbReference type="EMBL" id="MVP00868.1"/>
    </source>
</evidence>
<dbReference type="PANTHER" id="PTHR43818:SF11">
    <property type="entry name" value="BCDNA.GH03377"/>
    <property type="match status" value="1"/>
</dbReference>
<evidence type="ECO:0000259" key="3">
    <source>
        <dbReference type="Pfam" id="PF22725"/>
    </source>
</evidence>
<sequence>MKTVKIGLIGAGQIGKLHLDEYKGIPGVEIIAVCDVNEAEARRVSEVYGIPHVYTDYNKLLERDDLDAVDVCLHNNLHAPVSIAAMQAGKHVYCEKPIAGTYADGKSMVDASLETGRHLHIQLATLYKKDTKVAKALIEGGELGKLFHARSTGYRRRNRPFVDGYGTPAFTRKATAAGGALLDMGVYHISRMLYLLDMPKVERISGKLYQEMDMDQGRRESSGFDVEELALGFVRFEKGMTMDIVESWAVHMNTFEGSSILGSKGGLRLPVSAPGENKLHYFSTRCDMDMDTSIDVDAADLRWHRIREGEDAYDSSQRHWIAVLQGRTELLPTKDIALQTMLISEGMYLSDAIGREVSVDEVAAALKPQSERMDA</sequence>
<dbReference type="Pfam" id="PF01408">
    <property type="entry name" value="GFO_IDH_MocA"/>
    <property type="match status" value="1"/>
</dbReference>
<gene>
    <name evidence="4" type="ORF">EDM21_15260</name>
</gene>
<protein>
    <submittedName>
        <fullName evidence="4">Gfo/Idh/MocA family oxidoreductase</fullName>
    </submittedName>
</protein>
<dbReference type="Proteomes" id="UP000490800">
    <property type="component" value="Unassembled WGS sequence"/>
</dbReference>
<dbReference type="InterPro" id="IPR055170">
    <property type="entry name" value="GFO_IDH_MocA-like_dom"/>
</dbReference>
<name>A0A7X3FJH1_9BACL</name>
<comment type="caution">
    <text evidence="4">The sequence shown here is derived from an EMBL/GenBank/DDBJ whole genome shotgun (WGS) entry which is preliminary data.</text>
</comment>
<proteinExistence type="predicted"/>
<dbReference type="Pfam" id="PF22725">
    <property type="entry name" value="GFO_IDH_MocA_C3"/>
    <property type="match status" value="1"/>
</dbReference>
<accession>A0A7X3FJH1</accession>
<evidence type="ECO:0000256" key="1">
    <source>
        <dbReference type="ARBA" id="ARBA00023002"/>
    </source>
</evidence>
<organism evidence="4 5">
    <name type="scientific">Paenibacillus lutrae</name>
    <dbReference type="NCBI Taxonomy" id="2078573"/>
    <lineage>
        <taxon>Bacteria</taxon>
        <taxon>Bacillati</taxon>
        <taxon>Bacillota</taxon>
        <taxon>Bacilli</taxon>
        <taxon>Bacillales</taxon>
        <taxon>Paenibacillaceae</taxon>
        <taxon>Paenibacillus</taxon>
    </lineage>
</organism>
<dbReference type="GO" id="GO:0016491">
    <property type="term" value="F:oxidoreductase activity"/>
    <property type="evidence" value="ECO:0007669"/>
    <property type="project" value="UniProtKB-KW"/>
</dbReference>
<dbReference type="OrthoDB" id="9815825at2"/>
<dbReference type="InterPro" id="IPR036291">
    <property type="entry name" value="NAD(P)-bd_dom_sf"/>
</dbReference>
<evidence type="ECO:0000313" key="5">
    <source>
        <dbReference type="Proteomes" id="UP000490800"/>
    </source>
</evidence>
<keyword evidence="5" id="KW-1185">Reference proteome</keyword>
<dbReference type="GO" id="GO:0000166">
    <property type="term" value="F:nucleotide binding"/>
    <property type="evidence" value="ECO:0007669"/>
    <property type="project" value="InterPro"/>
</dbReference>
<dbReference type="EMBL" id="RHLK01000008">
    <property type="protein sequence ID" value="MVP00868.1"/>
    <property type="molecule type" value="Genomic_DNA"/>
</dbReference>
<dbReference type="AlphaFoldDB" id="A0A7X3FJH1"/>